<keyword evidence="7" id="KW-0963">Cytoplasm</keyword>
<gene>
    <name evidence="7 9" type="primary">tsaD</name>
    <name evidence="9" type="ORF">Q3982_04275</name>
</gene>
<comment type="similarity">
    <text evidence="7">Belongs to the KAE1 / TsaD family.</text>
</comment>
<comment type="catalytic activity">
    <reaction evidence="6 7">
        <text>L-threonylcarbamoyladenylate + adenosine(37) in tRNA = N(6)-L-threonylcarbamoyladenosine(37) in tRNA + AMP + H(+)</text>
        <dbReference type="Rhea" id="RHEA:37059"/>
        <dbReference type="Rhea" id="RHEA-COMP:10162"/>
        <dbReference type="Rhea" id="RHEA-COMP:10163"/>
        <dbReference type="ChEBI" id="CHEBI:15378"/>
        <dbReference type="ChEBI" id="CHEBI:73682"/>
        <dbReference type="ChEBI" id="CHEBI:74411"/>
        <dbReference type="ChEBI" id="CHEBI:74418"/>
        <dbReference type="ChEBI" id="CHEBI:456215"/>
        <dbReference type="EC" id="2.3.1.234"/>
    </reaction>
</comment>
<comment type="subcellular location">
    <subcellularLocation>
        <location evidence="7">Cytoplasm</location>
    </subcellularLocation>
</comment>
<dbReference type="InterPro" id="IPR016181">
    <property type="entry name" value="Acyl_CoA_acyltransferase"/>
</dbReference>
<protein>
    <recommendedName>
        <fullName evidence="7">tRNA N6-adenosine threonylcarbamoyltransferase</fullName>
        <ecNumber evidence="7">2.3.1.234</ecNumber>
    </recommendedName>
    <alternativeName>
        <fullName evidence="7">N6-L-threonylcarbamoyladenine synthase</fullName>
        <shortName evidence="7">t(6)A synthase</shortName>
    </alternativeName>
    <alternativeName>
        <fullName evidence="7">t(6)A37 threonylcarbamoyladenosine biosynthesis protein TsaD</fullName>
    </alternativeName>
    <alternativeName>
        <fullName evidence="7">tRNA threonylcarbamoyladenosine biosynthesis protein TsaD</fullName>
    </alternativeName>
</protein>
<dbReference type="CDD" id="cd04301">
    <property type="entry name" value="NAT_SF"/>
    <property type="match status" value="1"/>
</dbReference>
<reference evidence="9" key="1">
    <citation type="submission" date="2023-07" db="EMBL/GenBank/DDBJ databases">
        <title>Between Cages and Wild: Unraveling the Impact of Captivity on Animal Microbiomes and Antimicrobial Resistance.</title>
        <authorList>
            <person name="Schmartz G.P."/>
            <person name="Rehner J."/>
            <person name="Schuff M.J."/>
            <person name="Becker S.L."/>
            <person name="Kravczyk M."/>
            <person name="Gurevich A."/>
            <person name="Francke R."/>
            <person name="Mueller R."/>
            <person name="Keller V."/>
            <person name="Keller A."/>
        </authorList>
    </citation>
    <scope>NUCLEOTIDE SEQUENCE</scope>
    <source>
        <strain evidence="9">S12M_St_49</strain>
    </source>
</reference>
<dbReference type="Gene3D" id="3.30.420.40">
    <property type="match status" value="4"/>
</dbReference>
<keyword evidence="2 7" id="KW-0819">tRNA processing</keyword>
<evidence type="ECO:0000313" key="10">
    <source>
        <dbReference type="Proteomes" id="UP001168575"/>
    </source>
</evidence>
<keyword evidence="4 7" id="KW-0408">Iron</keyword>
<feature type="binding site" evidence="7">
    <location>
        <position position="609"/>
    </location>
    <ligand>
        <name>substrate</name>
    </ligand>
</feature>
<comment type="cofactor">
    <cofactor evidence="7">
        <name>Fe(2+)</name>
        <dbReference type="ChEBI" id="CHEBI:29033"/>
    </cofactor>
    <text evidence="7">Binds 1 Fe(2+) ion per subunit.</text>
</comment>
<evidence type="ECO:0000256" key="2">
    <source>
        <dbReference type="ARBA" id="ARBA00022694"/>
    </source>
</evidence>
<dbReference type="InterPro" id="IPR043129">
    <property type="entry name" value="ATPase_NBD"/>
</dbReference>
<dbReference type="InterPro" id="IPR022450">
    <property type="entry name" value="TsaD"/>
</dbReference>
<dbReference type="GO" id="GO:0002949">
    <property type="term" value="P:tRNA threonylcarbamoyladenosine modification"/>
    <property type="evidence" value="ECO:0007669"/>
    <property type="project" value="UniProtKB-UniRule"/>
</dbReference>
<keyword evidence="3 7" id="KW-0479">Metal-binding</keyword>
<evidence type="ECO:0000256" key="6">
    <source>
        <dbReference type="ARBA" id="ARBA00048117"/>
    </source>
</evidence>
<dbReference type="FunFam" id="3.30.420.40:FF:000012">
    <property type="entry name" value="tRNA N6-adenosine threonylcarbamoyltransferase"/>
    <property type="match status" value="1"/>
</dbReference>
<keyword evidence="5 7" id="KW-0012">Acyltransferase</keyword>
<dbReference type="GO" id="GO:0005829">
    <property type="term" value="C:cytosol"/>
    <property type="evidence" value="ECO:0007669"/>
    <property type="project" value="TreeGrafter"/>
</dbReference>
<dbReference type="InterPro" id="IPR006464">
    <property type="entry name" value="AcTrfase_RimI/Ard1"/>
</dbReference>
<dbReference type="SUPFAM" id="SSF55729">
    <property type="entry name" value="Acyl-CoA N-acyltransferases (Nat)"/>
    <property type="match status" value="1"/>
</dbReference>
<feature type="binding site" evidence="7">
    <location>
        <position position="708"/>
    </location>
    <ligand>
        <name>substrate</name>
    </ligand>
</feature>
<dbReference type="PANTHER" id="PTHR11735:SF6">
    <property type="entry name" value="TRNA N6-ADENOSINE THREONYLCARBAMOYLTRANSFERASE, MITOCHONDRIAL"/>
    <property type="match status" value="1"/>
</dbReference>
<dbReference type="InterPro" id="IPR000905">
    <property type="entry name" value="Gcp-like_dom"/>
</dbReference>
<dbReference type="GO" id="GO:0008080">
    <property type="term" value="F:N-acetyltransferase activity"/>
    <property type="evidence" value="ECO:0007669"/>
    <property type="project" value="InterPro"/>
</dbReference>
<dbReference type="PRINTS" id="PR00789">
    <property type="entry name" value="OSIALOPTASE"/>
</dbReference>
<dbReference type="InterPro" id="IPR022496">
    <property type="entry name" value="T6A_TsaB"/>
</dbReference>
<name>A0AA43UB83_9ACTN</name>
<dbReference type="NCBIfam" id="TIGR01575">
    <property type="entry name" value="rimI"/>
    <property type="match status" value="1"/>
</dbReference>
<dbReference type="EC" id="2.3.1.234" evidence="7"/>
<dbReference type="Pfam" id="PF00814">
    <property type="entry name" value="TsaD"/>
    <property type="match status" value="2"/>
</dbReference>
<evidence type="ECO:0000256" key="4">
    <source>
        <dbReference type="ARBA" id="ARBA00023004"/>
    </source>
</evidence>
<keyword evidence="1 7" id="KW-0808">Transferase</keyword>
<feature type="binding site" evidence="7">
    <location>
        <position position="596"/>
    </location>
    <ligand>
        <name>substrate</name>
    </ligand>
</feature>
<sequence length="771" mass="82354">MAKNIALTIDSSNEKVILGIGELRAETFDVEVIDEKLIDSMRASNQKLLPEIDELFKTHGLSAKDIAVVGVGRGPGSFTGVRIALATAKGICLALNVPLYGISTLDAIAENLRLNEVYGEALVVADAMRGEVYPVFYDICEGEIVRKNADSVAKPAAFLGSLEEQGNTIACGDGLVKHKALFEGKFNLLDAGLWYPSGTSMLSLLSKQMKESGNPLSVIEHDAGLILPVYTRLSDAEENELTKIKSNNAKDLVTGVQGEDTNHISVRPVELSDAPALAALEGDSFDSDAWSEASFTTDVVANNRIWLKAVSGDALAGYVGASYSGDTAEILKVCVASGSRKQGIGKKLMRSAFELLRNLGVSKVLLEVRESNLPAQALYFSLGFEKVCVRKGFYGNENGVTYSVDITNFANIEDFVVAESATFEDERRPLIFAIESSCDETAGAIVDSSCDVLSSVVSSSAKFHARFGGVVPEIASRKHIEVISQVAQETLRLANMQNYDDIDAIAVTTHPGLVGSLVVGQAFAKGVAWAANKPLVFIDHLEGHLFANKLCDGEIEMPCLASLISGGNTTLVLVKDWGDYEVVGGTIDDAVGEAFDKIARAMGLPYPGGPEISALSKDGVAANVELPRPLLHSHDLRMSLSGLKTAVVLEIERLKSENPDGHLTRQNMCDVCASFEQSICDVQVAKVKDAIKTYHAKTFCFGGGVAANRALRSAFASLCEKMHVKFCVAPNDVCGDNAVMIGLAAQFEFEQGNIGALDGDVSSQSPLNSRH</sequence>
<dbReference type="PANTHER" id="PTHR11735">
    <property type="entry name" value="TRNA N6-ADENOSINE THREONYLCARBAMOYLTRANSFERASE"/>
    <property type="match status" value="1"/>
</dbReference>
<dbReference type="SUPFAM" id="SSF53067">
    <property type="entry name" value="Actin-like ATPase domain"/>
    <property type="match status" value="4"/>
</dbReference>
<evidence type="ECO:0000259" key="8">
    <source>
        <dbReference type="PROSITE" id="PS51186"/>
    </source>
</evidence>
<evidence type="ECO:0000256" key="1">
    <source>
        <dbReference type="ARBA" id="ARBA00022679"/>
    </source>
</evidence>
<dbReference type="InterPro" id="IPR017861">
    <property type="entry name" value="KAE1/TsaD"/>
</dbReference>
<feature type="binding site" evidence="7">
    <location>
        <begin position="563"/>
        <end position="567"/>
    </location>
    <ligand>
        <name>substrate</name>
    </ligand>
</feature>
<dbReference type="CDD" id="cd24032">
    <property type="entry name" value="ASKHA_NBD_TsaB"/>
    <property type="match status" value="1"/>
</dbReference>
<dbReference type="EMBL" id="JAUMVS010000059">
    <property type="protein sequence ID" value="MDO4841874.1"/>
    <property type="molecule type" value="Genomic_DNA"/>
</dbReference>
<comment type="function">
    <text evidence="7">Required for the formation of a threonylcarbamoyl group on adenosine at position 37 (t(6)A37) in tRNAs that read codons beginning with adenine. Is involved in the transfer of the threonylcarbamoyl moiety of threonylcarbamoyl-AMP (TC-AMP) to the N6 group of A37, together with TsaE and TsaB. TsaD likely plays a direct catalytic role in this reaction.</text>
</comment>
<feature type="binding site" evidence="7">
    <location>
        <position position="540"/>
    </location>
    <ligand>
        <name>Fe cation</name>
        <dbReference type="ChEBI" id="CHEBI:24875"/>
    </ligand>
</feature>
<feature type="domain" description="N-acetyltransferase" evidence="8">
    <location>
        <begin position="264"/>
        <end position="407"/>
    </location>
</feature>
<evidence type="ECO:0000256" key="3">
    <source>
        <dbReference type="ARBA" id="ARBA00022723"/>
    </source>
</evidence>
<feature type="binding site" evidence="7">
    <location>
        <position position="544"/>
    </location>
    <ligand>
        <name>Fe cation</name>
        <dbReference type="ChEBI" id="CHEBI:24875"/>
    </ligand>
</feature>
<dbReference type="AlphaFoldDB" id="A0AA43UB83"/>
<dbReference type="PROSITE" id="PS51186">
    <property type="entry name" value="GNAT"/>
    <property type="match status" value="1"/>
</dbReference>
<proteinExistence type="inferred from homology"/>
<dbReference type="NCBIfam" id="TIGR03725">
    <property type="entry name" value="T6A_YeaZ"/>
    <property type="match status" value="1"/>
</dbReference>
<dbReference type="NCBIfam" id="TIGR03723">
    <property type="entry name" value="T6A_TsaD_YgjD"/>
    <property type="match status" value="1"/>
</dbReference>
<comment type="caution">
    <text evidence="7">Lacks conserved residue(s) required for the propagation of feature annotation.</text>
</comment>
<evidence type="ECO:0000313" key="9">
    <source>
        <dbReference type="EMBL" id="MDO4841874.1"/>
    </source>
</evidence>
<dbReference type="HAMAP" id="MF_01445">
    <property type="entry name" value="TsaD"/>
    <property type="match status" value="1"/>
</dbReference>
<feature type="binding site" evidence="7">
    <location>
        <position position="736"/>
    </location>
    <ligand>
        <name>Fe cation</name>
        <dbReference type="ChEBI" id="CHEBI:24875"/>
    </ligand>
</feature>
<dbReference type="GO" id="GO:0005506">
    <property type="term" value="F:iron ion binding"/>
    <property type="evidence" value="ECO:0007669"/>
    <property type="project" value="UniProtKB-UniRule"/>
</dbReference>
<dbReference type="NCBIfam" id="TIGR00329">
    <property type="entry name" value="gcp_kae1"/>
    <property type="match status" value="1"/>
</dbReference>
<dbReference type="Proteomes" id="UP001168575">
    <property type="component" value="Unassembled WGS sequence"/>
</dbReference>
<keyword evidence="10" id="KW-1185">Reference proteome</keyword>
<dbReference type="Gene3D" id="3.40.630.30">
    <property type="match status" value="1"/>
</dbReference>
<evidence type="ECO:0000256" key="5">
    <source>
        <dbReference type="ARBA" id="ARBA00023315"/>
    </source>
</evidence>
<comment type="caution">
    <text evidence="9">The sequence shown here is derived from an EMBL/GenBank/DDBJ whole genome shotgun (WGS) entry which is preliminary data.</text>
</comment>
<dbReference type="GO" id="GO:0061711">
    <property type="term" value="F:tRNA N(6)-L-threonylcarbamoyladenine synthase activity"/>
    <property type="evidence" value="ECO:0007669"/>
    <property type="project" value="UniProtKB-EC"/>
</dbReference>
<accession>A0AA43UB83</accession>
<organism evidence="9 10">
    <name type="scientific">Phoenicibacter congonensis</name>
    <dbReference type="NCBI Taxonomy" id="1944646"/>
    <lineage>
        <taxon>Bacteria</taxon>
        <taxon>Bacillati</taxon>
        <taxon>Actinomycetota</taxon>
        <taxon>Coriobacteriia</taxon>
        <taxon>Eggerthellales</taxon>
        <taxon>Eggerthellaceae</taxon>
        <taxon>Phoenicibacter</taxon>
    </lineage>
</organism>
<dbReference type="InterPro" id="IPR000182">
    <property type="entry name" value="GNAT_dom"/>
</dbReference>
<dbReference type="Pfam" id="PF00583">
    <property type="entry name" value="Acetyltransf_1"/>
    <property type="match status" value="1"/>
</dbReference>
<evidence type="ECO:0000256" key="7">
    <source>
        <dbReference type="HAMAP-Rule" id="MF_01445"/>
    </source>
</evidence>